<organism evidence="2 3">
    <name type="scientific">Cereibacter changlensis JA139</name>
    <dbReference type="NCBI Taxonomy" id="1188249"/>
    <lineage>
        <taxon>Bacteria</taxon>
        <taxon>Pseudomonadati</taxon>
        <taxon>Pseudomonadota</taxon>
        <taxon>Alphaproteobacteria</taxon>
        <taxon>Rhodobacterales</taxon>
        <taxon>Paracoccaceae</taxon>
        <taxon>Cereibacter</taxon>
    </lineage>
</organism>
<dbReference type="RefSeq" id="WP_107664634.1">
    <property type="nucleotide sequence ID" value="NZ_PZKG01000072.1"/>
</dbReference>
<dbReference type="OrthoDB" id="4736977at2"/>
<evidence type="ECO:0000256" key="1">
    <source>
        <dbReference type="SAM" id="SignalP"/>
    </source>
</evidence>
<gene>
    <name evidence="2" type="ORF">C5F48_14605</name>
</gene>
<keyword evidence="3" id="KW-1185">Reference proteome</keyword>
<comment type="caution">
    <text evidence="2">The sequence shown here is derived from an EMBL/GenBank/DDBJ whole genome shotgun (WGS) entry which is preliminary data.</text>
</comment>
<sequence>MFHRTACVLLLSLGLLGAVSDPAAAADRRVQIVNETGFTMVEFYGSNKGSQSWEEDILGQDVLEDGQSVMINFNDESGYCQFDFRAVFDDGDEVVEAGVNVCEIGSFTFE</sequence>
<protein>
    <recommendedName>
        <fullName evidence="4">Argininosuccinate lyase</fullName>
    </recommendedName>
</protein>
<reference evidence="2 3" key="1">
    <citation type="submission" date="2018-03" db="EMBL/GenBank/DDBJ databases">
        <title>Cereibacter changlensis.</title>
        <authorList>
            <person name="Meyer T.E."/>
            <person name="Miller S."/>
            <person name="Lodha T."/>
            <person name="Gandham S."/>
            <person name="Chintalapati S."/>
            <person name="Chintalapati V.R."/>
        </authorList>
    </citation>
    <scope>NUCLEOTIDE SEQUENCE [LARGE SCALE GENOMIC DNA]</scope>
    <source>
        <strain evidence="2 3">JA139</strain>
    </source>
</reference>
<evidence type="ECO:0008006" key="4">
    <source>
        <dbReference type="Google" id="ProtNLM"/>
    </source>
</evidence>
<feature type="chain" id="PRO_5015766401" description="Argininosuccinate lyase" evidence="1">
    <location>
        <begin position="26"/>
        <end position="110"/>
    </location>
</feature>
<accession>A0A2T4JT77</accession>
<dbReference type="EMBL" id="PZKG01000072">
    <property type="protein sequence ID" value="PTE20973.1"/>
    <property type="molecule type" value="Genomic_DNA"/>
</dbReference>
<evidence type="ECO:0000313" key="3">
    <source>
        <dbReference type="Proteomes" id="UP000241010"/>
    </source>
</evidence>
<dbReference type="AlphaFoldDB" id="A0A2T4JT77"/>
<dbReference type="Proteomes" id="UP000241010">
    <property type="component" value="Unassembled WGS sequence"/>
</dbReference>
<feature type="signal peptide" evidence="1">
    <location>
        <begin position="1"/>
        <end position="25"/>
    </location>
</feature>
<proteinExistence type="predicted"/>
<keyword evidence="1" id="KW-0732">Signal</keyword>
<name>A0A2T4JT77_9RHOB</name>
<evidence type="ECO:0000313" key="2">
    <source>
        <dbReference type="EMBL" id="PTE20973.1"/>
    </source>
</evidence>